<organism evidence="2 3">
    <name type="scientific">Adiantum capillus-veneris</name>
    <name type="common">Maidenhair fern</name>
    <dbReference type="NCBI Taxonomy" id="13818"/>
    <lineage>
        <taxon>Eukaryota</taxon>
        <taxon>Viridiplantae</taxon>
        <taxon>Streptophyta</taxon>
        <taxon>Embryophyta</taxon>
        <taxon>Tracheophyta</taxon>
        <taxon>Polypodiopsida</taxon>
        <taxon>Polypodiidae</taxon>
        <taxon>Polypodiales</taxon>
        <taxon>Pteridineae</taxon>
        <taxon>Pteridaceae</taxon>
        <taxon>Vittarioideae</taxon>
        <taxon>Adiantum</taxon>
    </lineage>
</organism>
<gene>
    <name evidence="2" type="ORF">GOP47_0022375</name>
</gene>
<dbReference type="AlphaFoldDB" id="A0A9D4U596"/>
<dbReference type="Proteomes" id="UP000886520">
    <property type="component" value="Chromosome 22"/>
</dbReference>
<feature type="compositionally biased region" description="Acidic residues" evidence="1">
    <location>
        <begin position="63"/>
        <end position="85"/>
    </location>
</feature>
<comment type="caution">
    <text evidence="2">The sequence shown here is derived from an EMBL/GenBank/DDBJ whole genome shotgun (WGS) entry which is preliminary data.</text>
</comment>
<evidence type="ECO:0000256" key="1">
    <source>
        <dbReference type="SAM" id="MobiDB-lite"/>
    </source>
</evidence>
<accession>A0A9D4U596</accession>
<protein>
    <submittedName>
        <fullName evidence="2">Uncharacterized protein</fullName>
    </submittedName>
</protein>
<feature type="region of interest" description="Disordered" evidence="1">
    <location>
        <begin position="43"/>
        <end position="94"/>
    </location>
</feature>
<evidence type="ECO:0000313" key="2">
    <source>
        <dbReference type="EMBL" id="KAI5061836.1"/>
    </source>
</evidence>
<keyword evidence="3" id="KW-1185">Reference proteome</keyword>
<reference evidence="2" key="1">
    <citation type="submission" date="2021-01" db="EMBL/GenBank/DDBJ databases">
        <title>Adiantum capillus-veneris genome.</title>
        <authorList>
            <person name="Fang Y."/>
            <person name="Liao Q."/>
        </authorList>
    </citation>
    <scope>NUCLEOTIDE SEQUENCE</scope>
    <source>
        <strain evidence="2">H3</strain>
        <tissue evidence="2">Leaf</tissue>
    </source>
</reference>
<feature type="compositionally biased region" description="Basic and acidic residues" evidence="1">
    <location>
        <begin position="43"/>
        <end position="62"/>
    </location>
</feature>
<proteinExistence type="predicted"/>
<name>A0A9D4U596_ADICA</name>
<sequence>MEKLGDYFCKGLKKEFRSAVARRPPLANARDFIDLVEAAARAERRYGGNAELKEKKKKKTEESESEDEDSDQDTEEETDTDDEDCPEKKKKNKK</sequence>
<dbReference type="EMBL" id="JABFUD020000022">
    <property type="protein sequence ID" value="KAI5061836.1"/>
    <property type="molecule type" value="Genomic_DNA"/>
</dbReference>
<evidence type="ECO:0000313" key="3">
    <source>
        <dbReference type="Proteomes" id="UP000886520"/>
    </source>
</evidence>